<proteinExistence type="predicted"/>
<evidence type="ECO:0000313" key="1">
    <source>
        <dbReference type="EMBL" id="CAD8334830.1"/>
    </source>
</evidence>
<dbReference type="EMBL" id="HBEF01010985">
    <property type="protein sequence ID" value="CAD8334830.1"/>
    <property type="molecule type" value="Transcribed_RNA"/>
</dbReference>
<gene>
    <name evidence="1" type="ORF">CAUS1442_LOCUS6935</name>
</gene>
<organism evidence="1">
    <name type="scientific">Craspedostauros australis</name>
    <dbReference type="NCBI Taxonomy" id="1486917"/>
    <lineage>
        <taxon>Eukaryota</taxon>
        <taxon>Sar</taxon>
        <taxon>Stramenopiles</taxon>
        <taxon>Ochrophyta</taxon>
        <taxon>Bacillariophyta</taxon>
        <taxon>Bacillariophyceae</taxon>
        <taxon>Bacillariophycidae</taxon>
        <taxon>Naviculales</taxon>
        <taxon>Naviculaceae</taxon>
        <taxon>Craspedostauros</taxon>
    </lineage>
</organism>
<sequence>MFLQRERRRTTAPLPQPSFHSIVLYHVRCSTIAMLLWLPTRFFLLSCNHGAFSQPCLGWMFPKCIISSWQSVVLRSPASRYNQYDGYDRSLSCSSDTRILCAFCNSP</sequence>
<protein>
    <submittedName>
        <fullName evidence="1">Uncharacterized protein</fullName>
    </submittedName>
</protein>
<name>A0A7R9WV33_9STRA</name>
<accession>A0A7R9WV33</accession>
<reference evidence="1" key="1">
    <citation type="submission" date="2021-01" db="EMBL/GenBank/DDBJ databases">
        <authorList>
            <person name="Corre E."/>
            <person name="Pelletier E."/>
            <person name="Niang G."/>
            <person name="Scheremetjew M."/>
            <person name="Finn R."/>
            <person name="Kale V."/>
            <person name="Holt S."/>
            <person name="Cochrane G."/>
            <person name="Meng A."/>
            <person name="Brown T."/>
            <person name="Cohen L."/>
        </authorList>
    </citation>
    <scope>NUCLEOTIDE SEQUENCE</scope>
    <source>
        <strain evidence="1">CCMP3328</strain>
    </source>
</reference>
<dbReference type="AlphaFoldDB" id="A0A7R9WV33"/>